<evidence type="ECO:0000313" key="1">
    <source>
        <dbReference type="EMBL" id="JAH03319.1"/>
    </source>
</evidence>
<protein>
    <submittedName>
        <fullName evidence="1">Uncharacterized protein</fullName>
    </submittedName>
</protein>
<sequence length="29" mass="3368">MYVLIQTLHFKNACFVQKIKHSLPATQAH</sequence>
<name>A0A0E9PFM5_ANGAN</name>
<accession>A0A0E9PFM5</accession>
<reference evidence="1" key="1">
    <citation type="submission" date="2014-11" db="EMBL/GenBank/DDBJ databases">
        <authorList>
            <person name="Amaro Gonzalez C."/>
        </authorList>
    </citation>
    <scope>NUCLEOTIDE SEQUENCE</scope>
</reference>
<proteinExistence type="predicted"/>
<dbReference type="EMBL" id="GBXM01105258">
    <property type="protein sequence ID" value="JAH03319.1"/>
    <property type="molecule type" value="Transcribed_RNA"/>
</dbReference>
<organism evidence="1">
    <name type="scientific">Anguilla anguilla</name>
    <name type="common">European freshwater eel</name>
    <name type="synonym">Muraena anguilla</name>
    <dbReference type="NCBI Taxonomy" id="7936"/>
    <lineage>
        <taxon>Eukaryota</taxon>
        <taxon>Metazoa</taxon>
        <taxon>Chordata</taxon>
        <taxon>Craniata</taxon>
        <taxon>Vertebrata</taxon>
        <taxon>Euteleostomi</taxon>
        <taxon>Actinopterygii</taxon>
        <taxon>Neopterygii</taxon>
        <taxon>Teleostei</taxon>
        <taxon>Anguilliformes</taxon>
        <taxon>Anguillidae</taxon>
        <taxon>Anguilla</taxon>
    </lineage>
</organism>
<reference evidence="1" key="2">
    <citation type="journal article" date="2015" name="Fish Shellfish Immunol.">
        <title>Early steps in the European eel (Anguilla anguilla)-Vibrio vulnificus interaction in the gills: Role of the RtxA13 toxin.</title>
        <authorList>
            <person name="Callol A."/>
            <person name="Pajuelo D."/>
            <person name="Ebbesson L."/>
            <person name="Teles M."/>
            <person name="MacKenzie S."/>
            <person name="Amaro C."/>
        </authorList>
    </citation>
    <scope>NUCLEOTIDE SEQUENCE</scope>
</reference>
<dbReference type="AlphaFoldDB" id="A0A0E9PFM5"/>